<evidence type="ECO:0000256" key="4">
    <source>
        <dbReference type="ARBA" id="ARBA00015584"/>
    </source>
</evidence>
<reference evidence="13" key="1">
    <citation type="submission" date="2022-10" db="EMBL/GenBank/DDBJ databases">
        <authorList>
            <person name="Byrne P K."/>
        </authorList>
    </citation>
    <scope>NUCLEOTIDE SEQUENCE</scope>
    <source>
        <strain evidence="13">IFO1815</strain>
    </source>
</reference>
<evidence type="ECO:0000256" key="11">
    <source>
        <dbReference type="ARBA" id="ARBA00023242"/>
    </source>
</evidence>
<keyword evidence="6 12" id="KW-0812">Transmembrane</keyword>
<feature type="coiled-coil region" evidence="12">
    <location>
        <begin position="169"/>
        <end position="210"/>
    </location>
</feature>
<evidence type="ECO:0000256" key="7">
    <source>
        <dbReference type="ARBA" id="ARBA00022989"/>
    </source>
</evidence>
<keyword evidence="11 12" id="KW-0539">Nucleus</keyword>
<dbReference type="RefSeq" id="XP_056082318.1">
    <property type="nucleotide sequence ID" value="XM_056222648.1"/>
</dbReference>
<organism evidence="13 14">
    <name type="scientific">Saccharomyces mikatae IFO 1815</name>
    <dbReference type="NCBI Taxonomy" id="226126"/>
    <lineage>
        <taxon>Eukaryota</taxon>
        <taxon>Fungi</taxon>
        <taxon>Dikarya</taxon>
        <taxon>Ascomycota</taxon>
        <taxon>Saccharomycotina</taxon>
        <taxon>Saccharomycetes</taxon>
        <taxon>Saccharomycetales</taxon>
        <taxon>Saccharomycetaceae</taxon>
        <taxon>Saccharomyces</taxon>
    </lineage>
</organism>
<evidence type="ECO:0000313" key="13">
    <source>
        <dbReference type="EMBL" id="CAI4039203.1"/>
    </source>
</evidence>
<evidence type="ECO:0000256" key="8">
    <source>
        <dbReference type="ARBA" id="ARBA00023054"/>
    </source>
</evidence>
<keyword evidence="5 12" id="KW-0963">Cytoplasm</keyword>
<dbReference type="GeneID" id="80918414"/>
<name>A0AA35IZ70_SACMI</name>
<keyword evidence="7 12" id="KW-1133">Transmembrane helix</keyword>
<keyword evidence="8 12" id="KW-0175">Coiled coil</keyword>
<protein>
    <recommendedName>
        <fullName evidence="4 12">Monopolar spindle protein 2</fullName>
    </recommendedName>
</protein>
<evidence type="ECO:0000256" key="3">
    <source>
        <dbReference type="ARBA" id="ARBA00011598"/>
    </source>
</evidence>
<accession>A0AA35IZ70</accession>
<comment type="subcellular location">
    <subcellularLocation>
        <location evidence="12">Cytoplasm</location>
        <location evidence="12">Cytoskeleton</location>
        <location evidence="12">Microtubule organizing center</location>
        <location evidence="12">Spindle pole body</location>
    </subcellularLocation>
    <subcellularLocation>
        <location evidence="12">Nucleus membrane</location>
        <topology evidence="12">Single-pass membrane protein</topology>
    </subcellularLocation>
</comment>
<evidence type="ECO:0000256" key="5">
    <source>
        <dbReference type="ARBA" id="ARBA00022490"/>
    </source>
</evidence>
<evidence type="ECO:0000256" key="1">
    <source>
        <dbReference type="ARBA" id="ARBA00003044"/>
    </source>
</evidence>
<dbReference type="GO" id="GO:0030474">
    <property type="term" value="P:spindle pole body duplication"/>
    <property type="evidence" value="ECO:0007669"/>
    <property type="project" value="InterPro"/>
</dbReference>
<dbReference type="GO" id="GO:0005737">
    <property type="term" value="C:cytoplasm"/>
    <property type="evidence" value="ECO:0007669"/>
    <property type="project" value="UniProtKB-UniRule"/>
</dbReference>
<evidence type="ECO:0000313" key="14">
    <source>
        <dbReference type="Proteomes" id="UP001161438"/>
    </source>
</evidence>
<comment type="subunit">
    <text evidence="3">Interacts with BBP1, MPS3, and SPC24.</text>
</comment>
<evidence type="ECO:0000256" key="9">
    <source>
        <dbReference type="ARBA" id="ARBA00023136"/>
    </source>
</evidence>
<evidence type="ECO:0000256" key="2">
    <source>
        <dbReference type="ARBA" id="ARBA00008916"/>
    </source>
</evidence>
<dbReference type="Proteomes" id="UP001161438">
    <property type="component" value="Chromosome 7"/>
</dbReference>
<gene>
    <name evidence="13" type="primary">SMKI07G1770</name>
    <name evidence="12" type="synonym">MPS2</name>
    <name evidence="13" type="ORF">SMKI_07G1770</name>
</gene>
<sequence>MSMEDDVIDGIFKYAWDQIDKPISGDFIYGKDLPKLIEIIEDIFQKAQKNGSYDLRLPLFSGINTDLFRTFSNTKTFFKIHKEEFDDIFFNLINRSFKEVLEDAFIDLDYIPRDFLVSVDSKSSSESLVENKNKNIQERGVLTPGRKPTEPPSKVVNQNNIGDASKVQVEELQRELNTKQKLLQENERQVNELKRRLEIYHEKYASIHQQFSDLQKTRQAENNQDFPRTADSESSIVAGIDQKAILEEFKSRLQRQTDTISFLKDQIRRERGLNYSNDKVALLKRKSSISEGDFISNNYADLFSSRLWVKAIIRILICFLLLAGVFPYIKKLFYGHDTPSQNSRLQLSWWESSGILSKIVWFFEDHTDLETEYASTAKVDDAYSKVFGI</sequence>
<evidence type="ECO:0000256" key="12">
    <source>
        <dbReference type="RuleBase" id="RU362141"/>
    </source>
</evidence>
<comment type="function">
    <text evidence="1 12">Component of the spindle pole body (SPB) required for insertion of the nascent SPB into the nuclear envelope and for the proper execution of spindle pole body (SPB) duplication.</text>
</comment>
<keyword evidence="9 12" id="KW-0472">Membrane</keyword>
<evidence type="ECO:0000256" key="6">
    <source>
        <dbReference type="ARBA" id="ARBA00022692"/>
    </source>
</evidence>
<dbReference type="Pfam" id="PF17060">
    <property type="entry name" value="MPS2"/>
    <property type="match status" value="1"/>
</dbReference>
<dbReference type="GO" id="GO:0031965">
    <property type="term" value="C:nuclear membrane"/>
    <property type="evidence" value="ECO:0007669"/>
    <property type="project" value="UniProtKB-SubCell"/>
</dbReference>
<keyword evidence="10 12" id="KW-0206">Cytoskeleton</keyword>
<dbReference type="GO" id="GO:0005816">
    <property type="term" value="C:spindle pole body"/>
    <property type="evidence" value="ECO:0007669"/>
    <property type="project" value="UniProtKB-SubCell"/>
</dbReference>
<proteinExistence type="inferred from homology"/>
<dbReference type="AlphaFoldDB" id="A0AA35IZ70"/>
<dbReference type="GO" id="GO:0071988">
    <property type="term" value="P:protein localization to spindle pole body"/>
    <property type="evidence" value="ECO:0007669"/>
    <property type="project" value="InterPro"/>
</dbReference>
<keyword evidence="14" id="KW-1185">Reference proteome</keyword>
<evidence type="ECO:0000256" key="10">
    <source>
        <dbReference type="ARBA" id="ARBA00023212"/>
    </source>
</evidence>
<dbReference type="InterPro" id="IPR031433">
    <property type="entry name" value="Mps2"/>
</dbReference>
<dbReference type="EMBL" id="OX365763">
    <property type="protein sequence ID" value="CAI4039203.1"/>
    <property type="molecule type" value="Genomic_DNA"/>
</dbReference>
<feature type="transmembrane region" description="Helical" evidence="12">
    <location>
        <begin position="307"/>
        <end position="329"/>
    </location>
</feature>
<comment type="similarity">
    <text evidence="2 12">Belongs to the MPS2 family.</text>
</comment>